<feature type="domain" description="WSC" evidence="20">
    <location>
        <begin position="29"/>
        <end position="127"/>
    </location>
</feature>
<feature type="region of interest" description="Disordered" evidence="13">
    <location>
        <begin position="979"/>
        <end position="1029"/>
    </location>
</feature>
<dbReference type="PANTHER" id="PTHR46730">
    <property type="entry name" value="POLYCYSTIN-1"/>
    <property type="match status" value="1"/>
</dbReference>
<keyword evidence="11" id="KW-0966">Cell projection</keyword>
<reference evidence="22" key="1">
    <citation type="journal article" date="2017" name="bioRxiv">
        <title>Comparative analysis of the genomes of Stylophora pistillata and Acropora digitifera provides evidence for extensive differences between species of corals.</title>
        <authorList>
            <person name="Voolstra C.R."/>
            <person name="Li Y."/>
            <person name="Liew Y.J."/>
            <person name="Baumgarten S."/>
            <person name="Zoccola D."/>
            <person name="Flot J.-F."/>
            <person name="Tambutte S."/>
            <person name="Allemand D."/>
            <person name="Aranda M."/>
        </authorList>
    </citation>
    <scope>NUCLEOTIDE SEQUENCE [LARGE SCALE GENOMIC DNA]</scope>
</reference>
<dbReference type="InterPro" id="IPR013122">
    <property type="entry name" value="PKD1_2_channel"/>
</dbReference>
<feature type="compositionally biased region" description="Basic residues" evidence="13">
    <location>
        <begin position="3062"/>
        <end position="3073"/>
    </location>
</feature>
<dbReference type="Pfam" id="PF01822">
    <property type="entry name" value="WSC"/>
    <property type="match status" value="1"/>
</dbReference>
<feature type="chain" id="PRO_5011998904" evidence="15">
    <location>
        <begin position="24"/>
        <end position="3230"/>
    </location>
</feature>
<dbReference type="CDD" id="cd00146">
    <property type="entry name" value="PKD"/>
    <property type="match status" value="2"/>
</dbReference>
<evidence type="ECO:0000256" key="7">
    <source>
        <dbReference type="ARBA" id="ARBA00022989"/>
    </source>
</evidence>
<feature type="compositionally biased region" description="Polar residues" evidence="13">
    <location>
        <begin position="904"/>
        <end position="944"/>
    </location>
</feature>
<name>A0A2B4SPA5_STYPI</name>
<feature type="domain" description="PKD" evidence="16">
    <location>
        <begin position="557"/>
        <end position="616"/>
    </location>
</feature>
<feature type="compositionally biased region" description="Basic and acidic residues" evidence="13">
    <location>
        <begin position="3095"/>
        <end position="3104"/>
    </location>
</feature>
<feature type="domain" description="PLAT" evidence="17">
    <location>
        <begin position="1757"/>
        <end position="1876"/>
    </location>
</feature>
<evidence type="ECO:0000256" key="3">
    <source>
        <dbReference type="ARBA" id="ARBA00007200"/>
    </source>
</evidence>
<evidence type="ECO:0000259" key="18">
    <source>
        <dbReference type="PROSITE" id="PS50221"/>
    </source>
</evidence>
<evidence type="ECO:0000256" key="15">
    <source>
        <dbReference type="SAM" id="SignalP"/>
    </source>
</evidence>
<feature type="transmembrane region" description="Helical" evidence="14">
    <location>
        <begin position="2482"/>
        <end position="2499"/>
    </location>
</feature>
<dbReference type="InterPro" id="IPR046338">
    <property type="entry name" value="GAIN_dom_sf"/>
</dbReference>
<dbReference type="OrthoDB" id="5985852at2759"/>
<evidence type="ECO:0000259" key="17">
    <source>
        <dbReference type="PROSITE" id="PS50095"/>
    </source>
</evidence>
<dbReference type="InterPro" id="IPR046791">
    <property type="entry name" value="Polycystin_dom"/>
</dbReference>
<dbReference type="Pfam" id="PF01477">
    <property type="entry name" value="PLAT"/>
    <property type="match status" value="1"/>
</dbReference>
<feature type="compositionally biased region" description="Basic and acidic residues" evidence="13">
    <location>
        <begin position="1015"/>
        <end position="1025"/>
    </location>
</feature>
<feature type="transmembrane region" description="Helical" evidence="14">
    <location>
        <begin position="1706"/>
        <end position="1726"/>
    </location>
</feature>
<evidence type="ECO:0000256" key="11">
    <source>
        <dbReference type="ARBA" id="ARBA00023273"/>
    </source>
</evidence>
<feature type="signal peptide" evidence="15">
    <location>
        <begin position="1"/>
        <end position="23"/>
    </location>
</feature>
<dbReference type="InterPro" id="IPR036392">
    <property type="entry name" value="PLAT/LH2_dom_sf"/>
</dbReference>
<dbReference type="InterPro" id="IPR057244">
    <property type="entry name" value="GAIN_B"/>
</dbReference>
<evidence type="ECO:0000313" key="21">
    <source>
        <dbReference type="EMBL" id="PFX30408.1"/>
    </source>
</evidence>
<dbReference type="InterPro" id="IPR002859">
    <property type="entry name" value="PKD/REJ-like"/>
</dbReference>
<evidence type="ECO:0000313" key="22">
    <source>
        <dbReference type="Proteomes" id="UP000225706"/>
    </source>
</evidence>
<evidence type="ECO:0000256" key="9">
    <source>
        <dbReference type="ARBA" id="ARBA00023136"/>
    </source>
</evidence>
<dbReference type="InterPro" id="IPR000203">
    <property type="entry name" value="GPS"/>
</dbReference>
<proteinExistence type="inferred from homology"/>
<dbReference type="EMBL" id="LSMT01000050">
    <property type="protein sequence ID" value="PFX30408.1"/>
    <property type="molecule type" value="Genomic_DNA"/>
</dbReference>
<comment type="caution">
    <text evidence="21">The sequence shown here is derived from an EMBL/GenBank/DDBJ whole genome shotgun (WGS) entry which is preliminary data.</text>
</comment>
<feature type="transmembrane region" description="Helical" evidence="14">
    <location>
        <begin position="2571"/>
        <end position="2591"/>
    </location>
</feature>
<comment type="similarity">
    <text evidence="3">Belongs to the polycystin family.</text>
</comment>
<dbReference type="PANTHER" id="PTHR46730:SF1">
    <property type="entry name" value="PLAT DOMAIN-CONTAINING PROTEIN"/>
    <property type="match status" value="1"/>
</dbReference>
<evidence type="ECO:0000259" key="16">
    <source>
        <dbReference type="PROSITE" id="PS50093"/>
    </source>
</evidence>
<dbReference type="InterPro" id="IPR013783">
    <property type="entry name" value="Ig-like_fold"/>
</dbReference>
<evidence type="ECO:0000256" key="6">
    <source>
        <dbReference type="ARBA" id="ARBA00022737"/>
    </source>
</evidence>
<feature type="transmembrane region" description="Helical" evidence="14">
    <location>
        <begin position="2674"/>
        <end position="2699"/>
    </location>
</feature>
<dbReference type="Gene3D" id="2.60.40.10">
    <property type="entry name" value="Immunoglobulins"/>
    <property type="match status" value="2"/>
</dbReference>
<evidence type="ECO:0000259" key="19">
    <source>
        <dbReference type="PROSITE" id="PS51111"/>
    </source>
</evidence>
<dbReference type="Proteomes" id="UP000225706">
    <property type="component" value="Unassembled WGS sequence"/>
</dbReference>
<dbReference type="GO" id="GO:0005929">
    <property type="term" value="C:cilium"/>
    <property type="evidence" value="ECO:0007669"/>
    <property type="project" value="UniProtKB-SubCell"/>
</dbReference>
<evidence type="ECO:0000256" key="8">
    <source>
        <dbReference type="ARBA" id="ARBA00023069"/>
    </source>
</evidence>
<feature type="transmembrane region" description="Helical" evidence="14">
    <location>
        <begin position="2520"/>
        <end position="2539"/>
    </location>
</feature>
<evidence type="ECO:0000256" key="13">
    <source>
        <dbReference type="SAM" id="MobiDB-lite"/>
    </source>
</evidence>
<evidence type="ECO:0000256" key="5">
    <source>
        <dbReference type="ARBA" id="ARBA00022692"/>
    </source>
</evidence>
<dbReference type="SMART" id="SM00303">
    <property type="entry name" value="GPS"/>
    <property type="match status" value="1"/>
</dbReference>
<dbReference type="Pfam" id="PF00801">
    <property type="entry name" value="PKD"/>
    <property type="match status" value="2"/>
</dbReference>
<feature type="compositionally biased region" description="Polar residues" evidence="13">
    <location>
        <begin position="2056"/>
        <end position="2067"/>
    </location>
</feature>
<evidence type="ECO:0000256" key="4">
    <source>
        <dbReference type="ARBA" id="ARBA00022475"/>
    </source>
</evidence>
<dbReference type="SMART" id="SM00308">
    <property type="entry name" value="LH2"/>
    <property type="match status" value="1"/>
</dbReference>
<keyword evidence="6" id="KW-0677">Repeat</keyword>
<keyword evidence="10" id="KW-1015">Disulfide bond</keyword>
<dbReference type="Gene3D" id="2.60.220.50">
    <property type="match status" value="1"/>
</dbReference>
<evidence type="ECO:0000259" key="20">
    <source>
        <dbReference type="PROSITE" id="PS51212"/>
    </source>
</evidence>
<evidence type="ECO:0000256" key="14">
    <source>
        <dbReference type="SAM" id="Phobius"/>
    </source>
</evidence>
<keyword evidence="15" id="KW-0732">Signal</keyword>
<feature type="region of interest" description="Disordered" evidence="13">
    <location>
        <begin position="2056"/>
        <end position="2079"/>
    </location>
</feature>
<protein>
    <submittedName>
        <fullName evidence="21">Polycystic kidney disease protein 1-like 1</fullName>
    </submittedName>
</protein>
<dbReference type="GO" id="GO:0005261">
    <property type="term" value="F:monoatomic cation channel activity"/>
    <property type="evidence" value="ECO:0007669"/>
    <property type="project" value="TreeGrafter"/>
</dbReference>
<dbReference type="InterPro" id="IPR000601">
    <property type="entry name" value="PKD_dom"/>
</dbReference>
<dbReference type="Pfam" id="PF20519">
    <property type="entry name" value="Polycystin_dom"/>
    <property type="match status" value="1"/>
</dbReference>
<keyword evidence="9 14" id="KW-0472">Membrane</keyword>
<keyword evidence="5 14" id="KW-0812">Transmembrane</keyword>
<sequence>MARELNLGFAWFLLCCFVAIARPEQDESAPWYIGCFNNRDFTDGYITNGSSNTSAQENHMTPVCCVSQCVHNASFRYAAVRNGSICICLTEIDKNATINDTNCNTSCHGDKSIKCGGTHASSIYSTSVPLLVSLNISLPNQALQGTLITITSMLSIKGLGYEVSGLNRIKQGNQTAYSIFIEWSVQGKVYSNAKVNLTGNSLNISNDIIFQNYSSHDVCVLAYNLFSNQRRCSHIEVLVPITGLQLVTAFQGGSKLPIRLPSLSVRSCKLVYFKWTIGRGSFPEFRFDFGDGSDPFVATDSSSDQKSLNFTCMTVSHIFKRRGNFTVNVKVSNAISQESKTFNVHVGAFKASIELVKNSEDCLYVEANKHSTLKARILDSEDCKVRYDWNFNDSSPIKATTVPWVSHKFSLAHHRYNVTVVAFYDHGEIQRVDHVCPIKKLQGVIVKPEKPHLILETGEDTTFTAEVLPAIGPNGNVKIKFHRDDRVHAPVGNMMRAIFWEPGRFTLKAEAENEVSSVYSKELLIFVYEEISGLSIHLESTILLGKPSHLTASVKKGTNVTFYWDFGDGSVINTTSTRITHNYTRKGEHKINLIASNPLNDPEETSIIVQVTDSPTCYPPAVTMLGLNGGKVLRSRELRLEADVDVNCHKADQLIYTWKVTAASGADEGTIVELEGASFTREALVIPPHQLNYGKYFFQLEVKGKLTGLASFTKVRVTVVKSHLVAVIKGGTSTVVAYTHKEIVMDASPSYDPDSPDESHLLRFYWSCHPLRDEAKSCFNDSRTPVSMKRNQSVLKFQVDWLLEDDSFDSFEFLVTVAKDSRKSTASKVLIMNSAPGHLLSTHCLQCDKGIVNPTAPLVVVGLCSSCPSHNTNISYEWYIYHVQLVGSDPPKKEEECDSESVTDEPTSPIQSSGFHGTSRPLTSQPTSSPLRSSKPTSTLSTVKHTPATKRRGQFGLGAICMDPNFYGPLPTMETTRRPPLGSGTGTGTGAGFGTGKGVGTGSGVIFNTTSSDPGRGDKPDKHDDDESGDLYFPTYVPQSGKLSGSIISLNKNPMRLLEKHTTTGLRSQNFVLLGGFFPPGQMYMVALQLHDHSTGQRGLASIYFNTSRTPQCETCTVTPSIGDALETPFQLTCSEKAAKMWPISYRISYTVDGLSDEKEERILVYSSYRSEVQFVLPPGLAALNYTVKIHVTIASEEVKRYFRPMQVRVLPLNVSEGVSVEEVLLNKTDGRHWSLLEDTGDEQGIRQFITALANSLNRLGSVKNVSSRFSMRTDIRERLLQNLLNFTRNDKNSAFQTSLALQMLTARPTELTETSVELASLLLQHLSDMMQSTHRRMGARWIEGRFFLSEEFIKAVTRITSDLIEASSLLKSRNKRPLIKEEKRDDFLLKATEAAENLVKARLSVQVLGEKPLLLTSAKIRVNASQTASIDNVLFSHAGVKFHMPVNLEKHLGVTSAAVRRNCYGAVMTVYKENPFFSEMHHSQVGSLSLSNCNGGDIEVRNLSRGIDIFMPHEHDKATQRGEKFTLQWKHENVHVINETKKMSRQLLHVHLEPLSKLPAGFAVKVIVSTAEPGSSVRNRNEHTASISGEDVFINIAHHQLENGSGSVYVRVLMEDRAYYRIRSINKGPSFTYLLSIHWMGCFYWNKEVKKWSTDGCKIVDHSAEQIFHCRCNHLTAFSGAFFYPPNSLSIKDLTDAAKLERSPLALALVFIILLLYLVLLGFCIKADKHDKKKTQAVYITENTSGNKPKALAITERFQITLQTGHWFGSGTSANVFLLLHGANCVSDPIELKSDEDHPLFERSSCDVFVVSFPGRKFSDIWKIHIWHDNSGNDPNWFLEQVIIKDVNRGDTRVFNCNRWLAVDEADGKVDCELLETTSHLNSLKKCFSEFSMKSISDYHLWFSLLGRPSYSRFTRAQRLTSCVSLLLSYLCVNIAWYRPKKQVTEVLGLLDITGESLWIGVLCSLVALPLNLLWIFLFRYSRRKFRRHVKVYPMSEPQTNSSELMTSVLDHSLETVGMLTNISERKRWFRTVFEWDDADSDSSSCVCGSQLSLDRASDSTSQGDNTGQGGLSYSKRPIPPHADLLDACDFLRDIGPLRKKSLDFDKRSTYSVSLVSEDRGVYHSRFSLPHGCVYVAWLGCLCTAVTAALLTVWYGVSFGWDLSVRWLQSFFFSLLESFLVSQPFMVAIFILYMAYKSNARKEDEDVDEGFEDLSSSALHDIHYGHINQGFQGDSSRDGDDLHPALALRRRQRYLRFLKPPSESKLSEARSRCTRSKALRDYTIEVIVSILFFLVTCFLVTSITCPDVYHLNQSIKKSFLRQGGDPDSVKAAWKGISSAFYENNASSYFTPFTILLRDSQSLLFGRTTITQFKTTLSKACHGSPNTTMCRITCHEKEGAWFILELNQTSEESAKQLRGIADSQWIDACTREVKMEFSVYTPLFRTISAATLSVKATYTGKPLCRLELNTFPVFFKSTEQSYFVRICKLLFVVLLLYLLQHEFYLAKTMSAKYFRSFWRLTQLLTVASASFSVVLYIHWSVSLYALLREVQTTSQTDVFYYAKMVSSSQEALQALYALLLFFIIVRSLYMLRPSRTMVRISKYFASVVRPLAASLVVIVILMMTFVHTGHLLFGGLHKAFKSFGDTFLLVSNFFRLEGVSHYQGPGIEEHPVLILFYFTIFVVGFYTFMRGATATMFMYRVPHYKKKRHKLLAVEEFFRSKMQLFREKLKRQESDTSSYADEEEGDEEDEGDEELEEYEKDAPFPMEHVLDEVQVQFEELSLRMGNLMGSEVFDNSQRFTGDFLSGTDSDEDVEYLYQVEQRPAPSAVSGSGYESDHSDMSAARWNLSSSSCYDLADCHGLNEWRSGLAGGNGAKPVMFTSDRCKADRSPQKITAYPSGETLMFQSHSDPSCSSCYDMCRSNPSFTLRDGGIRESALLDTRLRDGVLREGELRGSFLRDGVWYEGGLHDSVSRGNDDRDRPDVNSAIQSNGTFIRDQSFYSTHSRVMRTKLEPIMPKNVYSTARTHGRRSREALSLHPSANVDCSTTEVATSSASELEVSRKGKKSHRRKTKGLFRSSAVYPGEEGLSLGLDPPVRGREAHSADSQHPTTKSPAHAAWGLAPSASEREFLRRPAAHGSEDSRLHSAAQILLPSSSERSFVADPCHEVLGDSQSMISAGELESTAAPDPHVPDGPLKGILGDISLNKPLGTEILPDNSPVVSTLGDKYEIR</sequence>
<evidence type="ECO:0000256" key="12">
    <source>
        <dbReference type="PROSITE-ProRule" id="PRU00152"/>
    </source>
</evidence>
<feature type="compositionally biased region" description="Acidic residues" evidence="13">
    <location>
        <begin position="2740"/>
        <end position="2757"/>
    </location>
</feature>
<evidence type="ECO:0000256" key="2">
    <source>
        <dbReference type="ARBA" id="ARBA00004651"/>
    </source>
</evidence>
<dbReference type="SUPFAM" id="SSF49723">
    <property type="entry name" value="Lipase/lipooxygenase domain (PLAT/LH2 domain)"/>
    <property type="match status" value="1"/>
</dbReference>
<dbReference type="PROSITE" id="PS50221">
    <property type="entry name" value="GAIN_B"/>
    <property type="match status" value="1"/>
</dbReference>
<dbReference type="PROSITE" id="PS50095">
    <property type="entry name" value="PLAT"/>
    <property type="match status" value="1"/>
</dbReference>
<dbReference type="InterPro" id="IPR001024">
    <property type="entry name" value="PLAT/LH2_dom"/>
</dbReference>
<feature type="domain" description="PKD" evidence="16">
    <location>
        <begin position="285"/>
        <end position="346"/>
    </location>
</feature>
<dbReference type="SUPFAM" id="SSF49299">
    <property type="entry name" value="PKD domain"/>
    <property type="match status" value="2"/>
</dbReference>
<dbReference type="InterPro" id="IPR035986">
    <property type="entry name" value="PKD_dom_sf"/>
</dbReference>
<dbReference type="InterPro" id="IPR014010">
    <property type="entry name" value="REJ_dom"/>
</dbReference>
<feature type="compositionally biased region" description="Gly residues" evidence="13">
    <location>
        <begin position="983"/>
        <end position="1003"/>
    </location>
</feature>
<dbReference type="GO" id="GO:0005886">
    <property type="term" value="C:plasma membrane"/>
    <property type="evidence" value="ECO:0007669"/>
    <property type="project" value="UniProtKB-SubCell"/>
</dbReference>
<feature type="domain" description="GAIN-B" evidence="18">
    <location>
        <begin position="1555"/>
        <end position="1691"/>
    </location>
</feature>
<feature type="transmembrane region" description="Helical" evidence="14">
    <location>
        <begin position="1959"/>
        <end position="1980"/>
    </location>
</feature>
<feature type="region of interest" description="Disordered" evidence="13">
    <location>
        <begin position="2732"/>
        <end position="2757"/>
    </location>
</feature>
<feature type="transmembrane region" description="Helical" evidence="14">
    <location>
        <begin position="2168"/>
        <end position="2194"/>
    </location>
</feature>
<feature type="transmembrane region" description="Helical" evidence="14">
    <location>
        <begin position="2603"/>
        <end position="2626"/>
    </location>
</feature>
<keyword evidence="4" id="KW-1003">Cell membrane</keyword>
<dbReference type="PROSITE" id="PS51111">
    <property type="entry name" value="REJ"/>
    <property type="match status" value="1"/>
</dbReference>
<gene>
    <name evidence="21" type="primary">PKD1L1</name>
    <name evidence="21" type="ORF">AWC38_SpisGene4776</name>
</gene>
<dbReference type="GO" id="GO:0006816">
    <property type="term" value="P:calcium ion transport"/>
    <property type="evidence" value="ECO:0007669"/>
    <property type="project" value="TreeGrafter"/>
</dbReference>
<feature type="transmembrane region" description="Helical" evidence="14">
    <location>
        <begin position="1921"/>
        <end position="1939"/>
    </location>
</feature>
<feature type="domain" description="REJ" evidence="19">
    <location>
        <begin position="617"/>
        <end position="1148"/>
    </location>
</feature>
<dbReference type="InterPro" id="IPR022409">
    <property type="entry name" value="PKD/Chitinase_dom"/>
</dbReference>
<comment type="caution">
    <text evidence="12">Lacks conserved residue(s) required for the propagation of feature annotation.</text>
</comment>
<dbReference type="InterPro" id="IPR002889">
    <property type="entry name" value="WSC_carb-bd"/>
</dbReference>
<feature type="transmembrane region" description="Helical" evidence="14">
    <location>
        <begin position="2134"/>
        <end position="2156"/>
    </location>
</feature>
<evidence type="ECO:0000256" key="10">
    <source>
        <dbReference type="ARBA" id="ARBA00023157"/>
    </source>
</evidence>
<dbReference type="PROSITE" id="PS51212">
    <property type="entry name" value="WSC"/>
    <property type="match status" value="1"/>
</dbReference>
<dbReference type="SMART" id="SM00089">
    <property type="entry name" value="PKD"/>
    <property type="match status" value="2"/>
</dbReference>
<feature type="transmembrane region" description="Helical" evidence="14">
    <location>
        <begin position="2283"/>
        <end position="2304"/>
    </location>
</feature>
<dbReference type="Pfam" id="PF08016">
    <property type="entry name" value="PKD_channel"/>
    <property type="match status" value="1"/>
</dbReference>
<dbReference type="Gene3D" id="2.60.60.20">
    <property type="entry name" value="PLAT/LH2 domain"/>
    <property type="match status" value="1"/>
</dbReference>
<dbReference type="PROSITE" id="PS50093">
    <property type="entry name" value="PKD"/>
    <property type="match status" value="2"/>
</dbReference>
<feature type="compositionally biased region" description="Low complexity" evidence="13">
    <location>
        <begin position="3045"/>
        <end position="3057"/>
    </location>
</feature>
<feature type="region of interest" description="Disordered" evidence="13">
    <location>
        <begin position="3045"/>
        <end position="3117"/>
    </location>
</feature>
<feature type="region of interest" description="Disordered" evidence="13">
    <location>
        <begin position="890"/>
        <end position="949"/>
    </location>
</feature>
<keyword evidence="7 14" id="KW-1133">Transmembrane helix</keyword>
<dbReference type="Pfam" id="PF01825">
    <property type="entry name" value="GPS"/>
    <property type="match status" value="1"/>
</dbReference>
<dbReference type="SMART" id="SM00321">
    <property type="entry name" value="WSC"/>
    <property type="match status" value="1"/>
</dbReference>
<keyword evidence="8" id="KW-0969">Cilium</keyword>
<accession>A0A2B4SPA5</accession>
<organism evidence="21 22">
    <name type="scientific">Stylophora pistillata</name>
    <name type="common">Smooth cauliflower coral</name>
    <dbReference type="NCBI Taxonomy" id="50429"/>
    <lineage>
        <taxon>Eukaryota</taxon>
        <taxon>Metazoa</taxon>
        <taxon>Cnidaria</taxon>
        <taxon>Anthozoa</taxon>
        <taxon>Hexacorallia</taxon>
        <taxon>Scleractinia</taxon>
        <taxon>Astrocoeniina</taxon>
        <taxon>Pocilloporidae</taxon>
        <taxon>Stylophora</taxon>
    </lineage>
</organism>
<evidence type="ECO:0000256" key="1">
    <source>
        <dbReference type="ARBA" id="ARBA00004138"/>
    </source>
</evidence>
<dbReference type="Pfam" id="PF02010">
    <property type="entry name" value="REJ"/>
    <property type="match status" value="2"/>
</dbReference>
<keyword evidence="22" id="KW-1185">Reference proteome</keyword>
<comment type="subcellular location">
    <subcellularLocation>
        <location evidence="2">Cell membrane</location>
        <topology evidence="2">Multi-pass membrane protein</topology>
    </subcellularLocation>
    <subcellularLocation>
        <location evidence="1">Cell projection</location>
        <location evidence="1">Cilium</location>
    </subcellularLocation>
</comment>